<name>A0AAF0DI51_9EURO</name>
<protein>
    <submittedName>
        <fullName evidence="2">Uncharacterized protein</fullName>
    </submittedName>
</protein>
<evidence type="ECO:0000313" key="3">
    <source>
        <dbReference type="Proteomes" id="UP001219355"/>
    </source>
</evidence>
<organism evidence="2 3">
    <name type="scientific">Emydomyces testavorans</name>
    <dbReference type="NCBI Taxonomy" id="2070801"/>
    <lineage>
        <taxon>Eukaryota</taxon>
        <taxon>Fungi</taxon>
        <taxon>Dikarya</taxon>
        <taxon>Ascomycota</taxon>
        <taxon>Pezizomycotina</taxon>
        <taxon>Eurotiomycetes</taxon>
        <taxon>Eurotiomycetidae</taxon>
        <taxon>Onygenales</taxon>
        <taxon>Nannizziopsiaceae</taxon>
        <taxon>Emydomyces</taxon>
    </lineage>
</organism>
<feature type="compositionally biased region" description="Low complexity" evidence="1">
    <location>
        <begin position="345"/>
        <end position="355"/>
    </location>
</feature>
<dbReference type="AlphaFoldDB" id="A0AAF0DI51"/>
<feature type="region of interest" description="Disordered" evidence="1">
    <location>
        <begin position="343"/>
        <end position="365"/>
    </location>
</feature>
<gene>
    <name evidence="2" type="ORF">PRK78_004653</name>
</gene>
<evidence type="ECO:0000313" key="2">
    <source>
        <dbReference type="EMBL" id="WEW59184.1"/>
    </source>
</evidence>
<proteinExistence type="predicted"/>
<feature type="compositionally biased region" description="Polar residues" evidence="1">
    <location>
        <begin position="179"/>
        <end position="196"/>
    </location>
</feature>
<feature type="compositionally biased region" description="Low complexity" evidence="1">
    <location>
        <begin position="299"/>
        <end position="314"/>
    </location>
</feature>
<accession>A0AAF0DI51</accession>
<feature type="region of interest" description="Disordered" evidence="1">
    <location>
        <begin position="264"/>
        <end position="325"/>
    </location>
</feature>
<keyword evidence="3" id="KW-1185">Reference proteome</keyword>
<dbReference type="Proteomes" id="UP001219355">
    <property type="component" value="Chromosome 3"/>
</dbReference>
<sequence>MAQPSVDVRSIGTCVSAVVSSFVDATKLVERIKAFNDTITDEAVLDLENSLSIAPPIVQGQYEQNFLQFGNSYEAGDHDARETLKDIVINLQLSLLATLRVALLENTLPDFTSLQTASDNGRLDAMMCLYRLGQRISMTSLQEMVSSSPSTKPSMTILNSDSMRQDIRRRSISQSVSSYNTRPHQLSPVSPLTETSFARPLSPFSASSRDTMHSADTKPTMSHSSRLAEYDTSMLPIQEMAARTHSMYSESVYSERSLRPLMVPQTFRGGDRSSMLGPNRYGPYGREPSIQENVAADQSASSSRSGSLVSGLPSHNKRISASSDEKDTFGLASRSIFSFSRKAPSSQSESIPSSSGGRPATATGPEKPLLAGLYLPNEENKFAGFCKGAWKLQNAMKKSFRLDSRPTSTWRCTKCHFAGALSQAPSVSRKSPLASVQGLARAIPVTGSSSQEFDQRVRLHEPSGIRYRWAFLAKSHIALKTTPKATDGTSGSFGCIYCCVEQRGPAPVFANLDMFMEHLRIHGGSAGGSADARETQMPPQAVLDWTKCILGRVASEDEGFDINIPKVVAEIGG</sequence>
<dbReference type="EMBL" id="CP120629">
    <property type="protein sequence ID" value="WEW59184.1"/>
    <property type="molecule type" value="Genomic_DNA"/>
</dbReference>
<feature type="region of interest" description="Disordered" evidence="1">
    <location>
        <begin position="174"/>
        <end position="227"/>
    </location>
</feature>
<evidence type="ECO:0000256" key="1">
    <source>
        <dbReference type="SAM" id="MobiDB-lite"/>
    </source>
</evidence>
<reference evidence="2" key="1">
    <citation type="submission" date="2023-03" db="EMBL/GenBank/DDBJ databases">
        <title>Emydomyces testavorans Genome Sequence.</title>
        <authorList>
            <person name="Hoyer L."/>
        </authorList>
    </citation>
    <scope>NUCLEOTIDE SEQUENCE</scope>
    <source>
        <strain evidence="2">16-2883</strain>
    </source>
</reference>